<protein>
    <submittedName>
        <fullName evidence="3">Type II toxin-antitoxin system PemK/MazF family toxin</fullName>
        <ecNumber evidence="3">3.1.-.-</ecNumber>
    </submittedName>
</protein>
<keyword evidence="3" id="KW-0378">Hydrolase</keyword>
<evidence type="ECO:0000313" key="4">
    <source>
        <dbReference type="Proteomes" id="UP001529256"/>
    </source>
</evidence>
<dbReference type="EC" id="3.1.-.-" evidence="3"/>
<proteinExistence type="inferred from homology"/>
<dbReference type="Gene3D" id="2.30.30.110">
    <property type="match status" value="1"/>
</dbReference>
<dbReference type="PANTHER" id="PTHR33988">
    <property type="entry name" value="ENDORIBONUCLEASE MAZF-RELATED"/>
    <property type="match status" value="1"/>
</dbReference>
<evidence type="ECO:0000256" key="2">
    <source>
        <dbReference type="ARBA" id="ARBA00022649"/>
    </source>
</evidence>
<dbReference type="Proteomes" id="UP001529256">
    <property type="component" value="Unassembled WGS sequence"/>
</dbReference>
<dbReference type="GO" id="GO:0016787">
    <property type="term" value="F:hydrolase activity"/>
    <property type="evidence" value="ECO:0007669"/>
    <property type="project" value="UniProtKB-KW"/>
</dbReference>
<organism evidence="3 4">
    <name type="scientific">Thermophilibacter provencensis</name>
    <dbReference type="NCBI Taxonomy" id="1852386"/>
    <lineage>
        <taxon>Bacteria</taxon>
        <taxon>Bacillati</taxon>
        <taxon>Actinomycetota</taxon>
        <taxon>Coriobacteriia</taxon>
        <taxon>Coriobacteriales</taxon>
        <taxon>Atopobiaceae</taxon>
        <taxon>Thermophilibacter</taxon>
    </lineage>
</organism>
<sequence>MVNEVAFCAGDVVEFDFSPSVGHEPLGRRPGLVVSSFDFNAATSMALICPITTRDNGFPLHLELPELDGCHGWVVLEQLRCFDLAARNARIVASLDPTGEFMTNVLSVVRSFF</sequence>
<dbReference type="Pfam" id="PF02452">
    <property type="entry name" value="PemK_toxin"/>
    <property type="match status" value="1"/>
</dbReference>
<reference evidence="3" key="1">
    <citation type="submission" date="2023-06" db="EMBL/GenBank/DDBJ databases">
        <title>Identification and characterization of horizontal gene transfer across gut microbiota members of farm animals based on homology search.</title>
        <authorList>
            <person name="Schwarzerova J."/>
            <person name="Nykrynova M."/>
            <person name="Jureckova K."/>
            <person name="Cejkova D."/>
            <person name="Rychlik I."/>
        </authorList>
    </citation>
    <scope>NUCLEOTIDE SEQUENCE</scope>
    <source>
        <strain evidence="3">153_Feed</strain>
    </source>
</reference>
<dbReference type="InterPro" id="IPR003477">
    <property type="entry name" value="PemK-like"/>
</dbReference>
<dbReference type="SUPFAM" id="SSF50118">
    <property type="entry name" value="Cell growth inhibitor/plasmid maintenance toxic component"/>
    <property type="match status" value="1"/>
</dbReference>
<dbReference type="InterPro" id="IPR011067">
    <property type="entry name" value="Plasmid_toxin/cell-grow_inhib"/>
</dbReference>
<gene>
    <name evidence="3" type="ORF">QUW25_05315</name>
</gene>
<comment type="caution">
    <text evidence="3">The sequence shown here is derived from an EMBL/GenBank/DDBJ whole genome shotgun (WGS) entry which is preliminary data.</text>
</comment>
<evidence type="ECO:0000256" key="1">
    <source>
        <dbReference type="ARBA" id="ARBA00007521"/>
    </source>
</evidence>
<dbReference type="PANTHER" id="PTHR33988:SF3">
    <property type="entry name" value="ENDORIBONUCLEASE TOXIN CHPB-RELATED"/>
    <property type="match status" value="1"/>
</dbReference>
<dbReference type="RefSeq" id="WP_289511181.1">
    <property type="nucleotide sequence ID" value="NZ_JAUDEA010000006.1"/>
</dbReference>
<accession>A0ABT7V3A9</accession>
<comment type="similarity">
    <text evidence="1">Belongs to the PemK/MazF family.</text>
</comment>
<evidence type="ECO:0000313" key="3">
    <source>
        <dbReference type="EMBL" id="MDM8271090.1"/>
    </source>
</evidence>
<name>A0ABT7V3A9_9ACTN</name>
<dbReference type="EMBL" id="JAUDEA010000006">
    <property type="protein sequence ID" value="MDM8271090.1"/>
    <property type="molecule type" value="Genomic_DNA"/>
</dbReference>
<keyword evidence="2" id="KW-1277">Toxin-antitoxin system</keyword>
<keyword evidence="4" id="KW-1185">Reference proteome</keyword>
<reference evidence="3" key="2">
    <citation type="submission" date="2023-06" db="EMBL/GenBank/DDBJ databases">
        <authorList>
            <person name="Zeman M."/>
            <person name="Kubasova T."/>
            <person name="Jahodarova E."/>
            <person name="Nykrynova M."/>
            <person name="Rychlik I."/>
        </authorList>
    </citation>
    <scope>NUCLEOTIDE SEQUENCE</scope>
    <source>
        <strain evidence="3">153_Feed</strain>
    </source>
</reference>